<accession>A0A7X0H708</accession>
<evidence type="ECO:0000256" key="1">
    <source>
        <dbReference type="SAM" id="MobiDB-lite"/>
    </source>
</evidence>
<evidence type="ECO:0000313" key="5">
    <source>
        <dbReference type="Proteomes" id="UP000541810"/>
    </source>
</evidence>
<feature type="domain" description="Glycosyl transferase family 1" evidence="2">
    <location>
        <begin position="219"/>
        <end position="399"/>
    </location>
</feature>
<dbReference type="AlphaFoldDB" id="A0A7X0H708"/>
<proteinExistence type="predicted"/>
<dbReference type="PANTHER" id="PTHR45947:SF14">
    <property type="entry name" value="SLL1723 PROTEIN"/>
    <property type="match status" value="1"/>
</dbReference>
<sequence length="445" mass="47592">MSVPTPHILYVGSILPKRSETFVYREVLGLRERGVEVSIASVNAPERDLGDDKLDALAAEAIHVYGKGIGGKVGVIRDAVLQRGAWWPHGIFEVSPTYWPKHKLQFAAGIALARRVKDRGITHVHAHMAHVPTTVAMACAEALGVPFSTTGHAADLFRDRSALKTKLQRAAFVSCISEWHRGFYREIVPGLSDEQLPVIRCGVDMREFTAVTPGTTEGGISLLGVGRLVPKKGFDVLIRAMAAASPPLAPGSARGQTTYQGDDPGQSPGLRVTLVGDGPEMVNLKALADEVGVADRVTFAEAQPNHVVREMMGQADVFVLPCQQAADGDRDGIPVVLMEAMARNVCVVSGDLETIRELVADNVTGLMVQPGAVDELGEVLVRLSRDPSLRQRLADAGRARVAEEFSMSVNLDRLEAAFAAAAPTRASEKKTDPAPGEVMGATNHA</sequence>
<dbReference type="Proteomes" id="UP000541810">
    <property type="component" value="Unassembled WGS sequence"/>
</dbReference>
<feature type="domain" description="Glycosyltransferase subfamily 4-like N-terminal" evidence="3">
    <location>
        <begin position="20"/>
        <end position="205"/>
    </location>
</feature>
<dbReference type="Gene3D" id="3.40.50.2000">
    <property type="entry name" value="Glycogen Phosphorylase B"/>
    <property type="match status" value="2"/>
</dbReference>
<dbReference type="GO" id="GO:0016757">
    <property type="term" value="F:glycosyltransferase activity"/>
    <property type="evidence" value="ECO:0007669"/>
    <property type="project" value="InterPro"/>
</dbReference>
<dbReference type="CDD" id="cd03801">
    <property type="entry name" value="GT4_PimA-like"/>
    <property type="match status" value="1"/>
</dbReference>
<dbReference type="Pfam" id="PF13439">
    <property type="entry name" value="Glyco_transf_4"/>
    <property type="match status" value="1"/>
</dbReference>
<keyword evidence="5" id="KW-1185">Reference proteome</keyword>
<protein>
    <submittedName>
        <fullName evidence="4">Glycosyltransferase involved in cell wall biosynthesis</fullName>
    </submittedName>
</protein>
<feature type="region of interest" description="Disordered" evidence="1">
    <location>
        <begin position="422"/>
        <end position="445"/>
    </location>
</feature>
<keyword evidence="4" id="KW-0808">Transferase</keyword>
<dbReference type="RefSeq" id="WP_184677963.1">
    <property type="nucleotide sequence ID" value="NZ_JACHGY010000001.1"/>
</dbReference>
<comment type="caution">
    <text evidence="4">The sequence shown here is derived from an EMBL/GenBank/DDBJ whole genome shotgun (WGS) entry which is preliminary data.</text>
</comment>
<feature type="compositionally biased region" description="Low complexity" evidence="1">
    <location>
        <begin position="246"/>
        <end position="255"/>
    </location>
</feature>
<reference evidence="4 5" key="1">
    <citation type="submission" date="2020-08" db="EMBL/GenBank/DDBJ databases">
        <title>Genomic Encyclopedia of Type Strains, Phase IV (KMG-IV): sequencing the most valuable type-strain genomes for metagenomic binning, comparative biology and taxonomic classification.</title>
        <authorList>
            <person name="Goeker M."/>
        </authorList>
    </citation>
    <scope>NUCLEOTIDE SEQUENCE [LARGE SCALE GENOMIC DNA]</scope>
    <source>
        <strain evidence="4 5">DSM 103725</strain>
    </source>
</reference>
<evidence type="ECO:0000259" key="2">
    <source>
        <dbReference type="Pfam" id="PF00534"/>
    </source>
</evidence>
<evidence type="ECO:0000313" key="4">
    <source>
        <dbReference type="EMBL" id="MBB6430448.1"/>
    </source>
</evidence>
<dbReference type="Pfam" id="PF00534">
    <property type="entry name" value="Glycos_transf_1"/>
    <property type="match status" value="1"/>
</dbReference>
<gene>
    <name evidence="4" type="ORF">HNQ40_002254</name>
</gene>
<evidence type="ECO:0000259" key="3">
    <source>
        <dbReference type="Pfam" id="PF13439"/>
    </source>
</evidence>
<dbReference type="PANTHER" id="PTHR45947">
    <property type="entry name" value="SULFOQUINOVOSYL TRANSFERASE SQD2"/>
    <property type="match status" value="1"/>
</dbReference>
<dbReference type="InterPro" id="IPR001296">
    <property type="entry name" value="Glyco_trans_1"/>
</dbReference>
<dbReference type="InterPro" id="IPR028098">
    <property type="entry name" value="Glyco_trans_4-like_N"/>
</dbReference>
<dbReference type="InterPro" id="IPR050194">
    <property type="entry name" value="Glycosyltransferase_grp1"/>
</dbReference>
<feature type="region of interest" description="Disordered" evidence="1">
    <location>
        <begin position="246"/>
        <end position="266"/>
    </location>
</feature>
<organism evidence="4 5">
    <name type="scientific">Algisphaera agarilytica</name>
    <dbReference type="NCBI Taxonomy" id="1385975"/>
    <lineage>
        <taxon>Bacteria</taxon>
        <taxon>Pseudomonadati</taxon>
        <taxon>Planctomycetota</taxon>
        <taxon>Phycisphaerae</taxon>
        <taxon>Phycisphaerales</taxon>
        <taxon>Phycisphaeraceae</taxon>
        <taxon>Algisphaera</taxon>
    </lineage>
</organism>
<dbReference type="EMBL" id="JACHGY010000001">
    <property type="protein sequence ID" value="MBB6430448.1"/>
    <property type="molecule type" value="Genomic_DNA"/>
</dbReference>
<name>A0A7X0H708_9BACT</name>
<dbReference type="SUPFAM" id="SSF53756">
    <property type="entry name" value="UDP-Glycosyltransferase/glycogen phosphorylase"/>
    <property type="match status" value="1"/>
</dbReference>